<reference evidence="3" key="1">
    <citation type="submission" date="2016-04" db="EMBL/GenBank/DDBJ databases">
        <authorList>
            <person name="Chen L."/>
            <person name="Zhuang W."/>
            <person name="Wang G."/>
        </authorList>
    </citation>
    <scope>NUCLEOTIDE SEQUENCE [LARGE SCALE GENOMIC DNA]</scope>
    <source>
        <strain evidence="3">208</strain>
    </source>
</reference>
<gene>
    <name evidence="2" type="ORF">A4R26_00195</name>
</gene>
<comment type="caution">
    <text evidence="2">The sequence shown here is derived from an EMBL/GenBank/DDBJ whole genome shotgun (WGS) entry which is preliminary data.</text>
</comment>
<protein>
    <submittedName>
        <fullName evidence="2">Uncharacterized protein</fullName>
    </submittedName>
</protein>
<dbReference type="STRING" id="550983.A4R26_00195"/>
<dbReference type="OrthoDB" id="292792at2"/>
<evidence type="ECO:0000313" key="3">
    <source>
        <dbReference type="Proteomes" id="UP000192276"/>
    </source>
</evidence>
<name>A0A1V9GCK0_9BACT</name>
<evidence type="ECO:0000313" key="2">
    <source>
        <dbReference type="EMBL" id="OQP68267.1"/>
    </source>
</evidence>
<dbReference type="Proteomes" id="UP000192276">
    <property type="component" value="Unassembled WGS sequence"/>
</dbReference>
<sequence>MSVAAPLQSKPFKYVTPTTGKAGSNPVQMNRVPLQLKTRAQNPLQLKQPASNPIQLQTAKSQVVQRVEREATVVWEITHLVEEQEDSLFGGADALANELPVNKGGQLTKGQKLLLDDEPVMLSRRGANQENAGKRAADKKGSHSHQWIRVLGIINGDGGKIDLSKQNVYVRKETITFTSVAPDKGRPAPKDIEVVEVENWEEEEMDAALQQINDEWIALGKKKRRRSVGLEKRNKKEMEKNELCSCPVWDQFDEGPDVASDMMNEEDRQPYGVTKKLWIYKAVYKGEGEPIAVMIIETRADKLKAGEESDDEEIEGPQYLYVRWLVGHPAKGGGGSELIKKAKALLEKEKLKTIKLESAHSAAEWYSDKGKDFTDKGPADHNFTGKGCGCREMEFTRKDT</sequence>
<feature type="compositionally biased region" description="Polar residues" evidence="1">
    <location>
        <begin position="16"/>
        <end position="27"/>
    </location>
</feature>
<keyword evidence="3" id="KW-1185">Reference proteome</keyword>
<dbReference type="EMBL" id="LWBP01000001">
    <property type="protein sequence ID" value="OQP68267.1"/>
    <property type="molecule type" value="Genomic_DNA"/>
</dbReference>
<organism evidence="2 3">
    <name type="scientific">Niastella populi</name>
    <dbReference type="NCBI Taxonomy" id="550983"/>
    <lineage>
        <taxon>Bacteria</taxon>
        <taxon>Pseudomonadati</taxon>
        <taxon>Bacteroidota</taxon>
        <taxon>Chitinophagia</taxon>
        <taxon>Chitinophagales</taxon>
        <taxon>Chitinophagaceae</taxon>
        <taxon>Niastella</taxon>
    </lineage>
</organism>
<evidence type="ECO:0000256" key="1">
    <source>
        <dbReference type="SAM" id="MobiDB-lite"/>
    </source>
</evidence>
<feature type="region of interest" description="Disordered" evidence="1">
    <location>
        <begin position="1"/>
        <end position="27"/>
    </location>
</feature>
<accession>A0A1V9GCK0</accession>
<dbReference type="RefSeq" id="WP_081158429.1">
    <property type="nucleotide sequence ID" value="NZ_LWBP01000001.1"/>
</dbReference>
<proteinExistence type="predicted"/>
<dbReference type="AlphaFoldDB" id="A0A1V9GCK0"/>